<evidence type="ECO:0000256" key="3">
    <source>
        <dbReference type="ARBA" id="ARBA00023295"/>
    </source>
</evidence>
<dbReference type="GO" id="GO:0009311">
    <property type="term" value="P:oligosaccharide metabolic process"/>
    <property type="evidence" value="ECO:0007669"/>
    <property type="project" value="TreeGrafter"/>
</dbReference>
<dbReference type="GO" id="GO:0016139">
    <property type="term" value="P:glycoside catabolic process"/>
    <property type="evidence" value="ECO:0007669"/>
    <property type="project" value="TreeGrafter"/>
</dbReference>
<keyword evidence="3 4" id="KW-0326">Glycosidase</keyword>
<evidence type="ECO:0000256" key="1">
    <source>
        <dbReference type="ARBA" id="ARBA00009743"/>
    </source>
</evidence>
<feature type="non-terminal residue" evidence="5">
    <location>
        <position position="381"/>
    </location>
</feature>
<dbReference type="PANTHER" id="PTHR11452">
    <property type="entry name" value="ALPHA-GALACTOSIDASE/ALPHA-N-ACETYLGALACTOSAMINIDASE"/>
    <property type="match status" value="1"/>
</dbReference>
<dbReference type="FunFam" id="3.20.20.70:FF:000197">
    <property type="entry name" value="Alpha-galactosidase"/>
    <property type="match status" value="1"/>
</dbReference>
<dbReference type="InterPro" id="IPR013785">
    <property type="entry name" value="Aldolase_TIM"/>
</dbReference>
<gene>
    <name evidence="5" type="ORF">BINO364_LOCUS375</name>
</gene>
<name>A0A8J9Y376_9NEOP</name>
<dbReference type="PANTHER" id="PTHR11452:SF66">
    <property type="entry name" value="ALPHA-GALACTOSIDASE"/>
    <property type="match status" value="1"/>
</dbReference>
<comment type="subunit">
    <text evidence="4">Homodimer.</text>
</comment>
<dbReference type="Gene3D" id="3.20.20.70">
    <property type="entry name" value="Aldolase class I"/>
    <property type="match status" value="1"/>
</dbReference>
<dbReference type="Proteomes" id="UP000838878">
    <property type="component" value="Chromosome 1"/>
</dbReference>
<accession>A0A8J9Y376</accession>
<dbReference type="PROSITE" id="PS00512">
    <property type="entry name" value="ALPHA_GALACTOSIDASE"/>
    <property type="match status" value="1"/>
</dbReference>
<reference evidence="5" key="1">
    <citation type="submission" date="2021-12" db="EMBL/GenBank/DDBJ databases">
        <authorList>
            <person name="Martin H S."/>
        </authorList>
    </citation>
    <scope>NUCLEOTIDE SEQUENCE</scope>
</reference>
<comment type="similarity">
    <text evidence="1 4">Belongs to the glycosyl hydrolase 27 family.</text>
</comment>
<dbReference type="CDD" id="cd14792">
    <property type="entry name" value="GH27"/>
    <property type="match status" value="1"/>
</dbReference>
<sequence length="381" mass="43663">MCKSDYTPRVPYPYFNDIFQNDFIKHEIHRVSCVVAFAIAENAGNELCLFSIIGQVLQNLRLKAIVLDPLVVQKPEIDSYEPINVGVVIIDNNLQNPHLSKSPIPCTLYILLQFPFSRIQIYAIQLILNVESGSGVSGSENLIERTADIMLREGYLDAGYNYVGIDDCWLEKDRDENGRLVPDRERFPNGMKAVADYLHERGFKFALYQDYGSKTCGGYPGVLGHEENDVKTFADWGVDYIKLDACNVDVTKYDFGYPYFDRLMNETGRPMVYSCSWPAYQEKPDYSSIAKHCNLWRNYGDIEDSWSSLIQIMTWFAEHQDEYVQYAGPGNWNDPDMLIIGNYGLSLDQAKVQMAVWSILPAPLLMSVDLAKIRQEYKIYF</sequence>
<dbReference type="InterPro" id="IPR000111">
    <property type="entry name" value="Glyco_hydro_27/36_CS"/>
</dbReference>
<dbReference type="AlphaFoldDB" id="A0A8J9Y376"/>
<dbReference type="EC" id="3.2.1.-" evidence="4"/>
<organism evidence="5 6">
    <name type="scientific">Brenthis ino</name>
    <name type="common">lesser marbled fritillary</name>
    <dbReference type="NCBI Taxonomy" id="405034"/>
    <lineage>
        <taxon>Eukaryota</taxon>
        <taxon>Metazoa</taxon>
        <taxon>Ecdysozoa</taxon>
        <taxon>Arthropoda</taxon>
        <taxon>Hexapoda</taxon>
        <taxon>Insecta</taxon>
        <taxon>Pterygota</taxon>
        <taxon>Neoptera</taxon>
        <taxon>Endopterygota</taxon>
        <taxon>Lepidoptera</taxon>
        <taxon>Glossata</taxon>
        <taxon>Ditrysia</taxon>
        <taxon>Papilionoidea</taxon>
        <taxon>Nymphalidae</taxon>
        <taxon>Heliconiinae</taxon>
        <taxon>Argynnini</taxon>
        <taxon>Brenthis</taxon>
    </lineage>
</organism>
<keyword evidence="6" id="KW-1185">Reference proteome</keyword>
<dbReference type="Pfam" id="PF16499">
    <property type="entry name" value="Melibiase_2"/>
    <property type="match status" value="1"/>
</dbReference>
<evidence type="ECO:0000313" key="5">
    <source>
        <dbReference type="EMBL" id="CAH0713186.1"/>
    </source>
</evidence>
<dbReference type="GO" id="GO:0005737">
    <property type="term" value="C:cytoplasm"/>
    <property type="evidence" value="ECO:0007669"/>
    <property type="project" value="TreeGrafter"/>
</dbReference>
<dbReference type="PRINTS" id="PR00740">
    <property type="entry name" value="GLHYDRLASE27"/>
</dbReference>
<dbReference type="InterPro" id="IPR017853">
    <property type="entry name" value="GH"/>
</dbReference>
<protein>
    <recommendedName>
        <fullName evidence="4">Alpha-galactosidase</fullName>
        <ecNumber evidence="4">3.2.1.-</ecNumber>
    </recommendedName>
</protein>
<dbReference type="OrthoDB" id="5795902at2759"/>
<keyword evidence="2 4" id="KW-0378">Hydrolase</keyword>
<dbReference type="SUPFAM" id="SSF51445">
    <property type="entry name" value="(Trans)glycosidases"/>
    <property type="match status" value="1"/>
</dbReference>
<proteinExistence type="inferred from homology"/>
<dbReference type="GO" id="GO:0004557">
    <property type="term" value="F:alpha-galactosidase activity"/>
    <property type="evidence" value="ECO:0007669"/>
    <property type="project" value="TreeGrafter"/>
</dbReference>
<keyword evidence="4" id="KW-1015">Disulfide bond</keyword>
<evidence type="ECO:0000256" key="4">
    <source>
        <dbReference type="RuleBase" id="RU361168"/>
    </source>
</evidence>
<evidence type="ECO:0000256" key="2">
    <source>
        <dbReference type="ARBA" id="ARBA00022801"/>
    </source>
</evidence>
<dbReference type="EMBL" id="OV170221">
    <property type="protein sequence ID" value="CAH0713186.1"/>
    <property type="molecule type" value="Genomic_DNA"/>
</dbReference>
<dbReference type="InterPro" id="IPR002241">
    <property type="entry name" value="Glyco_hydro_27"/>
</dbReference>
<evidence type="ECO:0000313" key="6">
    <source>
        <dbReference type="Proteomes" id="UP000838878"/>
    </source>
</evidence>